<organism evidence="5 6">
    <name type="scientific">Faecalibacterium faecis</name>
    <dbReference type="NCBI Taxonomy" id="3133157"/>
    <lineage>
        <taxon>Bacteria</taxon>
        <taxon>Bacillati</taxon>
        <taxon>Bacillota</taxon>
        <taxon>Clostridia</taxon>
        <taxon>Eubacteriales</taxon>
        <taxon>Oscillospiraceae</taxon>
        <taxon>Faecalibacterium</taxon>
    </lineage>
</organism>
<proteinExistence type="inferred from homology"/>
<dbReference type="PROSITE" id="PS00122">
    <property type="entry name" value="CARBOXYLESTERASE_B_1"/>
    <property type="match status" value="1"/>
</dbReference>
<dbReference type="PANTHER" id="PTHR11559">
    <property type="entry name" value="CARBOXYLESTERASE"/>
    <property type="match status" value="1"/>
</dbReference>
<evidence type="ECO:0000256" key="3">
    <source>
        <dbReference type="RuleBase" id="RU361235"/>
    </source>
</evidence>
<feature type="domain" description="Carboxylesterase type B" evidence="4">
    <location>
        <begin position="406"/>
        <end position="500"/>
    </location>
</feature>
<dbReference type="EC" id="3.1.1.-" evidence="3"/>
<comment type="similarity">
    <text evidence="1 3">Belongs to the type-B carboxylesterase/lipase family.</text>
</comment>
<dbReference type="Pfam" id="PF00135">
    <property type="entry name" value="COesterase"/>
    <property type="match status" value="2"/>
</dbReference>
<dbReference type="InterPro" id="IPR000997">
    <property type="entry name" value="Cholinesterase"/>
</dbReference>
<evidence type="ECO:0000313" key="6">
    <source>
        <dbReference type="Proteomes" id="UP001496146"/>
    </source>
</evidence>
<dbReference type="Proteomes" id="UP001496146">
    <property type="component" value="Unassembled WGS sequence"/>
</dbReference>
<protein>
    <recommendedName>
        <fullName evidence="3">Carboxylic ester hydrolase</fullName>
        <ecNumber evidence="3">3.1.1.-</ecNumber>
    </recommendedName>
</protein>
<sequence length="519" mass="55609">MKKKKISRRKFLTILGVTGGVLVAGGVGGAAYIRSRFTPDTTPGPGEDGEIVTVAEGQLQGTINDGIYRYLGVPYAEAAERFVTAGPVTPWEGVLKADSYGPMSPQGSMLGFGAGNQDGTDNNCQNLNIWTPGLNDGGLRPVLVWLHGGGFSTGTANDSSYDGEALAKNGDVVVVSVNHRLNVFGYLDLSAYDEKYKDSANVGMWDIIAALEWIQQNIEVFGGDPDNVTVFGQSGGGAKVLGLMSTPYAVGLFHKGIVESGVTETVGVNFTSQEASTRLAENLLAELNIAPENIEQLQIVAVDKLQSAATKALDATAQEFQIPAPLTDGYQMEWEPVVDGDFLPTSPVTETNFADAGQDIPLLIGSNLNEWTGFYRTSTDGVDTDALSAVLKTAYPDKTDLTADHVDTLIRLPILKTMSHKADQNGAPVYAYLLTYGSSNHGAEIPYIFRHSDVSAMNDLFSSIWVNFARSGVPSADSLPTWEPYTREGGATMLLDTTSQLVYHHDAALLKLLAPDYEY</sequence>
<evidence type="ECO:0000256" key="1">
    <source>
        <dbReference type="ARBA" id="ARBA00005964"/>
    </source>
</evidence>
<dbReference type="InterPro" id="IPR029058">
    <property type="entry name" value="AB_hydrolase_fold"/>
</dbReference>
<evidence type="ECO:0000313" key="5">
    <source>
        <dbReference type="EMBL" id="MEQ2377830.1"/>
    </source>
</evidence>
<dbReference type="PRINTS" id="PR00878">
    <property type="entry name" value="CHOLNESTRASE"/>
</dbReference>
<name>A0ABV1BS16_9FIRM</name>
<comment type="caution">
    <text evidence="5">The sequence shown here is derived from an EMBL/GenBank/DDBJ whole genome shotgun (WGS) entry which is preliminary data.</text>
</comment>
<keyword evidence="2 3" id="KW-0378">Hydrolase</keyword>
<dbReference type="PROSITE" id="PS51318">
    <property type="entry name" value="TAT"/>
    <property type="match status" value="1"/>
</dbReference>
<gene>
    <name evidence="5" type="ORF">WMO17_10840</name>
</gene>
<keyword evidence="6" id="KW-1185">Reference proteome</keyword>
<dbReference type="InterPro" id="IPR019826">
    <property type="entry name" value="Carboxylesterase_B_AS"/>
</dbReference>
<feature type="domain" description="Carboxylesterase type B" evidence="4">
    <location>
        <begin position="50"/>
        <end position="382"/>
    </location>
</feature>
<accession>A0ABV1BS16</accession>
<evidence type="ECO:0000256" key="2">
    <source>
        <dbReference type="ARBA" id="ARBA00022801"/>
    </source>
</evidence>
<dbReference type="RefSeq" id="WP_349138074.1">
    <property type="nucleotide sequence ID" value="NZ_JBBMEP010000021.1"/>
</dbReference>
<dbReference type="EMBL" id="JBBMEP010000021">
    <property type="protein sequence ID" value="MEQ2377830.1"/>
    <property type="molecule type" value="Genomic_DNA"/>
</dbReference>
<dbReference type="InterPro" id="IPR006311">
    <property type="entry name" value="TAT_signal"/>
</dbReference>
<evidence type="ECO:0000259" key="4">
    <source>
        <dbReference type="Pfam" id="PF00135"/>
    </source>
</evidence>
<dbReference type="InterPro" id="IPR050309">
    <property type="entry name" value="Type-B_Carboxylest/Lipase"/>
</dbReference>
<reference evidence="5 6" key="1">
    <citation type="submission" date="2024-03" db="EMBL/GenBank/DDBJ databases">
        <title>Human intestinal bacterial collection.</title>
        <authorList>
            <person name="Pauvert C."/>
            <person name="Hitch T.C.A."/>
            <person name="Clavel T."/>
        </authorList>
    </citation>
    <scope>NUCLEOTIDE SEQUENCE [LARGE SCALE GENOMIC DNA]</scope>
    <source>
        <strain evidence="5 6">CLA-JM-H7-B</strain>
    </source>
</reference>
<dbReference type="SUPFAM" id="SSF53474">
    <property type="entry name" value="alpha/beta-Hydrolases"/>
    <property type="match status" value="1"/>
</dbReference>
<dbReference type="Gene3D" id="3.40.50.1820">
    <property type="entry name" value="alpha/beta hydrolase"/>
    <property type="match status" value="1"/>
</dbReference>
<dbReference type="InterPro" id="IPR002018">
    <property type="entry name" value="CarbesteraseB"/>
</dbReference>